<sequence length="138" mass="15186">MTLKLTYQTPPLLVFSSFPPCPNLSTPSLPFPRPHLLVPLSLLAKGNLAALGEGGKGIKRFEEKHRHPHTMLFLDPPSPFPPVPPTPRDSPFSHFCEERGREDSQGLRRRAVKSPSLPGKSPSCRLPASPTVHTTLLK</sequence>
<dbReference type="InParanoid" id="A0A409W6Q1"/>
<gene>
    <name evidence="2" type="ORF">CVT25_012142</name>
</gene>
<evidence type="ECO:0000256" key="1">
    <source>
        <dbReference type="SAM" id="MobiDB-lite"/>
    </source>
</evidence>
<proteinExistence type="predicted"/>
<keyword evidence="3" id="KW-1185">Reference proteome</keyword>
<feature type="non-terminal residue" evidence="2">
    <location>
        <position position="138"/>
    </location>
</feature>
<evidence type="ECO:0000313" key="2">
    <source>
        <dbReference type="EMBL" id="PPQ74204.1"/>
    </source>
</evidence>
<feature type="compositionally biased region" description="Pro residues" evidence="1">
    <location>
        <begin position="76"/>
        <end position="88"/>
    </location>
</feature>
<dbReference type="AlphaFoldDB" id="A0A409W6Q1"/>
<comment type="caution">
    <text evidence="2">The sequence shown here is derived from an EMBL/GenBank/DDBJ whole genome shotgun (WGS) entry which is preliminary data.</text>
</comment>
<feature type="compositionally biased region" description="Basic and acidic residues" evidence="1">
    <location>
        <begin position="95"/>
        <end position="106"/>
    </location>
</feature>
<evidence type="ECO:0000313" key="3">
    <source>
        <dbReference type="Proteomes" id="UP000283269"/>
    </source>
</evidence>
<dbReference type="EMBL" id="NHYD01003713">
    <property type="protein sequence ID" value="PPQ74204.1"/>
    <property type="molecule type" value="Genomic_DNA"/>
</dbReference>
<protein>
    <submittedName>
        <fullName evidence="2">Uncharacterized protein</fullName>
    </submittedName>
</protein>
<reference evidence="2 3" key="1">
    <citation type="journal article" date="2018" name="Evol. Lett.">
        <title>Horizontal gene cluster transfer increased hallucinogenic mushroom diversity.</title>
        <authorList>
            <person name="Reynolds H.T."/>
            <person name="Vijayakumar V."/>
            <person name="Gluck-Thaler E."/>
            <person name="Korotkin H.B."/>
            <person name="Matheny P.B."/>
            <person name="Slot J.C."/>
        </authorList>
    </citation>
    <scope>NUCLEOTIDE SEQUENCE [LARGE SCALE GENOMIC DNA]</scope>
    <source>
        <strain evidence="2 3">2631</strain>
    </source>
</reference>
<dbReference type="Proteomes" id="UP000283269">
    <property type="component" value="Unassembled WGS sequence"/>
</dbReference>
<organism evidence="2 3">
    <name type="scientific">Psilocybe cyanescens</name>
    <dbReference type="NCBI Taxonomy" id="93625"/>
    <lineage>
        <taxon>Eukaryota</taxon>
        <taxon>Fungi</taxon>
        <taxon>Dikarya</taxon>
        <taxon>Basidiomycota</taxon>
        <taxon>Agaricomycotina</taxon>
        <taxon>Agaricomycetes</taxon>
        <taxon>Agaricomycetidae</taxon>
        <taxon>Agaricales</taxon>
        <taxon>Agaricineae</taxon>
        <taxon>Strophariaceae</taxon>
        <taxon>Psilocybe</taxon>
    </lineage>
</organism>
<feature type="region of interest" description="Disordered" evidence="1">
    <location>
        <begin position="70"/>
        <end position="138"/>
    </location>
</feature>
<accession>A0A409W6Q1</accession>
<name>A0A409W6Q1_PSICY</name>